<feature type="domain" description="VOC" evidence="6">
    <location>
        <begin position="2"/>
        <end position="131"/>
    </location>
</feature>
<dbReference type="CDD" id="cd08342">
    <property type="entry name" value="HPPD_N_like"/>
    <property type="match status" value="1"/>
</dbReference>
<dbReference type="GO" id="GO:0046872">
    <property type="term" value="F:metal ion binding"/>
    <property type="evidence" value="ECO:0007669"/>
    <property type="project" value="UniProtKB-KW"/>
</dbReference>
<keyword evidence="2 5" id="KW-0479">Metal-binding</keyword>
<dbReference type="InterPro" id="IPR041736">
    <property type="entry name" value="4OHPhenylPyrv_dOase_N"/>
</dbReference>
<protein>
    <submittedName>
        <fullName evidence="7">4-hydroxyphenylpyruvate dioxygenase</fullName>
    </submittedName>
</protein>
<comment type="cofactor">
    <cofactor evidence="5">
        <name>Fe cation</name>
        <dbReference type="ChEBI" id="CHEBI:24875"/>
    </cofactor>
    <text evidence="5">Binds 1 Fe cation per subunit.</text>
</comment>
<dbReference type="RefSeq" id="WP_226586003.1">
    <property type="nucleotide sequence ID" value="NZ_BLAY01000084.1"/>
</dbReference>
<keyword evidence="3" id="KW-0677">Repeat</keyword>
<dbReference type="InterPro" id="IPR037523">
    <property type="entry name" value="VOC_core"/>
</dbReference>
<evidence type="ECO:0000256" key="4">
    <source>
        <dbReference type="ARBA" id="ARBA00023004"/>
    </source>
</evidence>
<sequence>MKIARVHFYVEDATVWRDWFVRRLGFQAVAKRECSSTRTEVVTSGSIVFQLSSPLLPDSPVAVFLQKHPEGVADLAFYVEDIAAVLTRAVSQGAQILQPLQEQPQGEGSLKCATISAWGCLSHTLIEAQEQGGPGAQGTRGEMLDSHLLACSPAQSPVYFTNIDHVVLNVAAGDLERAIAWYENVLGFQPQQDFKIQTERSALRSRVMFHPRSRVQLPINEPVGANSQIQEFLDINRGPGVQHIALQAIDLVQAIACLRPRGVAFLEVPPDYYTQLEKRHRLPLTPSQLQQIAQQQILVDWQEDGATANGETPPLLLQTFTKPIFSQPTFFFELIERRVGSVRGETKLAQGFGEGNFRALFEAIEREQIQRGSLRST</sequence>
<keyword evidence="7" id="KW-0223">Dioxygenase</keyword>
<organism evidence="7 8">
    <name type="scientific">Microseira wollei NIES-4236</name>
    <dbReference type="NCBI Taxonomy" id="2530354"/>
    <lineage>
        <taxon>Bacteria</taxon>
        <taxon>Bacillati</taxon>
        <taxon>Cyanobacteriota</taxon>
        <taxon>Cyanophyceae</taxon>
        <taxon>Oscillatoriophycideae</taxon>
        <taxon>Aerosakkonematales</taxon>
        <taxon>Aerosakkonemataceae</taxon>
        <taxon>Microseira</taxon>
    </lineage>
</organism>
<dbReference type="Proteomes" id="UP001050975">
    <property type="component" value="Unassembled WGS sequence"/>
</dbReference>
<dbReference type="AlphaFoldDB" id="A0AAV3XI53"/>
<dbReference type="InterPro" id="IPR029068">
    <property type="entry name" value="Glyas_Bleomycin-R_OHBP_Dase"/>
</dbReference>
<dbReference type="Pfam" id="PF00903">
    <property type="entry name" value="Glyoxalase"/>
    <property type="match status" value="2"/>
</dbReference>
<evidence type="ECO:0000313" key="8">
    <source>
        <dbReference type="Proteomes" id="UP001050975"/>
    </source>
</evidence>
<gene>
    <name evidence="7" type="ORF">MiSe_49920</name>
</gene>
<dbReference type="Gene3D" id="3.10.180.10">
    <property type="entry name" value="2,3-Dihydroxybiphenyl 1,2-Dioxygenase, domain 1"/>
    <property type="match status" value="2"/>
</dbReference>
<evidence type="ECO:0000256" key="2">
    <source>
        <dbReference type="ARBA" id="ARBA00022723"/>
    </source>
</evidence>
<keyword evidence="8" id="KW-1185">Reference proteome</keyword>
<keyword evidence="7" id="KW-0560">Oxidoreductase</keyword>
<keyword evidence="4 5" id="KW-0408">Iron</keyword>
<feature type="binding site" evidence="5">
    <location>
        <position position="243"/>
    </location>
    <ligand>
        <name>Fe cation</name>
        <dbReference type="ChEBI" id="CHEBI:24875"/>
    </ligand>
</feature>
<evidence type="ECO:0000259" key="6">
    <source>
        <dbReference type="PROSITE" id="PS51819"/>
    </source>
</evidence>
<dbReference type="NCBIfam" id="TIGR01263">
    <property type="entry name" value="4HPPD"/>
    <property type="match status" value="1"/>
</dbReference>
<feature type="binding site" evidence="5">
    <location>
        <position position="165"/>
    </location>
    <ligand>
        <name>Fe cation</name>
        <dbReference type="ChEBI" id="CHEBI:24875"/>
    </ligand>
</feature>
<evidence type="ECO:0000256" key="1">
    <source>
        <dbReference type="ARBA" id="ARBA00005877"/>
    </source>
</evidence>
<feature type="binding site" evidence="5">
    <location>
        <position position="333"/>
    </location>
    <ligand>
        <name>Fe cation</name>
        <dbReference type="ChEBI" id="CHEBI:24875"/>
    </ligand>
</feature>
<accession>A0AAV3XI53</accession>
<evidence type="ECO:0000256" key="5">
    <source>
        <dbReference type="PIRSR" id="PIRSR009283-1"/>
    </source>
</evidence>
<reference evidence="7" key="1">
    <citation type="submission" date="2019-10" db="EMBL/GenBank/DDBJ databases">
        <title>Draft genome sequece of Microseira wollei NIES-4236.</title>
        <authorList>
            <person name="Yamaguchi H."/>
            <person name="Suzuki S."/>
            <person name="Kawachi M."/>
        </authorList>
    </citation>
    <scope>NUCLEOTIDE SEQUENCE</scope>
    <source>
        <strain evidence="7">NIES-4236</strain>
    </source>
</reference>
<dbReference type="PROSITE" id="PS51819">
    <property type="entry name" value="VOC"/>
    <property type="match status" value="2"/>
</dbReference>
<dbReference type="InterPro" id="IPR041735">
    <property type="entry name" value="4OHPhenylPyrv_dOase_C"/>
</dbReference>
<dbReference type="CDD" id="cd07250">
    <property type="entry name" value="HPPD_C_like"/>
    <property type="match status" value="1"/>
</dbReference>
<comment type="similarity">
    <text evidence="1">Belongs to the 4HPPD family.</text>
</comment>
<evidence type="ECO:0000313" key="7">
    <source>
        <dbReference type="EMBL" id="GET40184.1"/>
    </source>
</evidence>
<comment type="caution">
    <text evidence="7">The sequence shown here is derived from an EMBL/GenBank/DDBJ whole genome shotgun (WGS) entry which is preliminary data.</text>
</comment>
<proteinExistence type="inferred from homology"/>
<dbReference type="SUPFAM" id="SSF54593">
    <property type="entry name" value="Glyoxalase/Bleomycin resistance protein/Dihydroxybiphenyl dioxygenase"/>
    <property type="match status" value="1"/>
</dbReference>
<dbReference type="PIRSF" id="PIRSF009283">
    <property type="entry name" value="HPP_dOase"/>
    <property type="match status" value="1"/>
</dbReference>
<evidence type="ECO:0000256" key="3">
    <source>
        <dbReference type="ARBA" id="ARBA00022737"/>
    </source>
</evidence>
<feature type="domain" description="VOC" evidence="6">
    <location>
        <begin position="162"/>
        <end position="296"/>
    </location>
</feature>
<dbReference type="InterPro" id="IPR004360">
    <property type="entry name" value="Glyas_Fos-R_dOase_dom"/>
</dbReference>
<dbReference type="PANTHER" id="PTHR11959:SF1">
    <property type="entry name" value="4-HYDROXYPHENYLPYRUVATE DIOXYGENASE"/>
    <property type="match status" value="1"/>
</dbReference>
<dbReference type="GO" id="GO:0006572">
    <property type="term" value="P:L-tyrosine catabolic process"/>
    <property type="evidence" value="ECO:0007669"/>
    <property type="project" value="TreeGrafter"/>
</dbReference>
<dbReference type="GO" id="GO:0003868">
    <property type="term" value="F:4-hydroxyphenylpyruvate dioxygenase activity"/>
    <property type="evidence" value="ECO:0007669"/>
    <property type="project" value="InterPro"/>
</dbReference>
<name>A0AAV3XI53_9CYAN</name>
<dbReference type="EMBL" id="BLAY01000084">
    <property type="protein sequence ID" value="GET40184.1"/>
    <property type="molecule type" value="Genomic_DNA"/>
</dbReference>
<dbReference type="InterPro" id="IPR005956">
    <property type="entry name" value="4OHPhenylPyrv_dOase"/>
</dbReference>
<dbReference type="PANTHER" id="PTHR11959">
    <property type="entry name" value="4-HYDROXYPHENYLPYRUVATE DIOXYGENASE"/>
    <property type="match status" value="1"/>
</dbReference>